<protein>
    <submittedName>
        <fullName evidence="5">TetR/AcrR family transcriptional regulator</fullName>
    </submittedName>
</protein>
<evidence type="ECO:0000256" key="1">
    <source>
        <dbReference type="ARBA" id="ARBA00022491"/>
    </source>
</evidence>
<feature type="DNA-binding region" description="H-T-H motif" evidence="3">
    <location>
        <begin position="35"/>
        <end position="54"/>
    </location>
</feature>
<dbReference type="Gene3D" id="1.10.357.10">
    <property type="entry name" value="Tetracycline Repressor, domain 2"/>
    <property type="match status" value="1"/>
</dbReference>
<name>A0A5J6SPN8_9BACI</name>
<dbReference type="Pfam" id="PF00440">
    <property type="entry name" value="TetR_N"/>
    <property type="match status" value="1"/>
</dbReference>
<keyword evidence="1" id="KW-0678">Repressor</keyword>
<feature type="domain" description="HTH tetR-type" evidence="4">
    <location>
        <begin position="12"/>
        <end position="72"/>
    </location>
</feature>
<evidence type="ECO:0000313" key="5">
    <source>
        <dbReference type="EMBL" id="QFF98107.1"/>
    </source>
</evidence>
<dbReference type="PRINTS" id="PR00455">
    <property type="entry name" value="HTHTETR"/>
</dbReference>
<proteinExistence type="predicted"/>
<dbReference type="PANTHER" id="PTHR43479">
    <property type="entry name" value="ACREF/ENVCD OPERON REPRESSOR-RELATED"/>
    <property type="match status" value="1"/>
</dbReference>
<reference evidence="5 6" key="1">
    <citation type="submission" date="2018-07" db="EMBL/GenBank/DDBJ databases">
        <title>Complete genome sequence of Psychrobacillus sp. PB01, isolated from iceberg, and comparative genome analysis of Psychrobacillus strains.</title>
        <authorList>
            <person name="Lee P.C."/>
        </authorList>
    </citation>
    <scope>NUCLEOTIDE SEQUENCE [LARGE SCALE GENOMIC DNA]</scope>
    <source>
        <strain evidence="5 6">PB01</strain>
    </source>
</reference>
<dbReference type="SUPFAM" id="SSF46689">
    <property type="entry name" value="Homeodomain-like"/>
    <property type="match status" value="1"/>
</dbReference>
<evidence type="ECO:0000256" key="2">
    <source>
        <dbReference type="ARBA" id="ARBA00023125"/>
    </source>
</evidence>
<evidence type="ECO:0000259" key="4">
    <source>
        <dbReference type="PROSITE" id="PS50977"/>
    </source>
</evidence>
<keyword evidence="2 3" id="KW-0238">DNA-binding</keyword>
<dbReference type="KEGG" id="psyo:PB01_04340"/>
<dbReference type="EMBL" id="CP031223">
    <property type="protein sequence ID" value="QFF98107.1"/>
    <property type="molecule type" value="Genomic_DNA"/>
</dbReference>
<dbReference type="InterPro" id="IPR050624">
    <property type="entry name" value="HTH-type_Tx_Regulator"/>
</dbReference>
<dbReference type="InterPro" id="IPR001647">
    <property type="entry name" value="HTH_TetR"/>
</dbReference>
<organism evidence="5 6">
    <name type="scientific">Psychrobacillus glaciei</name>
    <dbReference type="NCBI Taxonomy" id="2283160"/>
    <lineage>
        <taxon>Bacteria</taxon>
        <taxon>Bacillati</taxon>
        <taxon>Bacillota</taxon>
        <taxon>Bacilli</taxon>
        <taxon>Bacillales</taxon>
        <taxon>Bacillaceae</taxon>
        <taxon>Psychrobacillus</taxon>
    </lineage>
</organism>
<keyword evidence="6" id="KW-1185">Reference proteome</keyword>
<dbReference type="PANTHER" id="PTHR43479:SF8">
    <property type="entry name" value="TRANSCRIPTIONAL REGULATOR, TETR FAMILY"/>
    <property type="match status" value="1"/>
</dbReference>
<accession>A0A5J6SPN8</accession>
<evidence type="ECO:0000313" key="6">
    <source>
        <dbReference type="Proteomes" id="UP000325517"/>
    </source>
</evidence>
<dbReference type="AlphaFoldDB" id="A0A5J6SPN8"/>
<gene>
    <name evidence="5" type="ORF">PB01_04340</name>
</gene>
<dbReference type="Proteomes" id="UP000325517">
    <property type="component" value="Chromosome"/>
</dbReference>
<dbReference type="GO" id="GO:0003677">
    <property type="term" value="F:DNA binding"/>
    <property type="evidence" value="ECO:0007669"/>
    <property type="project" value="UniProtKB-UniRule"/>
</dbReference>
<sequence>MPRGRKVDSDGEVTRQLLLEKAIEQFAEYGFHSTKISDIVNKAKVTQPTFYLYFESKEAIFLRITGSFQMQLIDIITACFLEENLEEHSLKLQINSNLKSIFTFFEKNPLLTKIGFVETDSARELKNSMVKQITENLKSGQRLGYYSDLYPMNLVAESLVGSIERLTLNEILTNKSRPIELAKVLVDIYFTGIQKK</sequence>
<dbReference type="RefSeq" id="WP_151699051.1">
    <property type="nucleotide sequence ID" value="NZ_CP031223.1"/>
</dbReference>
<dbReference type="PROSITE" id="PS50977">
    <property type="entry name" value="HTH_TETR_2"/>
    <property type="match status" value="1"/>
</dbReference>
<evidence type="ECO:0000256" key="3">
    <source>
        <dbReference type="PROSITE-ProRule" id="PRU00335"/>
    </source>
</evidence>
<dbReference type="InterPro" id="IPR009057">
    <property type="entry name" value="Homeodomain-like_sf"/>
</dbReference>
<dbReference type="OrthoDB" id="9812484at2"/>